<evidence type="ECO:0000259" key="1">
    <source>
        <dbReference type="Pfam" id="PF04606"/>
    </source>
</evidence>
<organism evidence="2 3">
    <name type="scientific">Azospirillum melinis</name>
    <dbReference type="NCBI Taxonomy" id="328839"/>
    <lineage>
        <taxon>Bacteria</taxon>
        <taxon>Pseudomonadati</taxon>
        <taxon>Pseudomonadota</taxon>
        <taxon>Alphaproteobacteria</taxon>
        <taxon>Rhodospirillales</taxon>
        <taxon>Azospirillaceae</taxon>
        <taxon>Azospirillum</taxon>
    </lineage>
</organism>
<dbReference type="InterPro" id="IPR007684">
    <property type="entry name" value="Znf_Ogr/Delta"/>
</dbReference>
<comment type="caution">
    <text evidence="2">The sequence shown here is derived from an EMBL/GenBank/DDBJ whole genome shotgun (WGS) entry which is preliminary data.</text>
</comment>
<accession>A0ABX2KQK1</accession>
<dbReference type="Proteomes" id="UP000605086">
    <property type="component" value="Unassembled WGS sequence"/>
</dbReference>
<name>A0ABX2KQK1_9PROT</name>
<evidence type="ECO:0000313" key="2">
    <source>
        <dbReference type="EMBL" id="NUB03761.1"/>
    </source>
</evidence>
<dbReference type="Pfam" id="PF04606">
    <property type="entry name" value="Ogr_Delta"/>
    <property type="match status" value="1"/>
</dbReference>
<keyword evidence="3" id="KW-1185">Reference proteome</keyword>
<sequence>MRGRDHTPHTMCPHCGTRCDTVRTRQVTSLYREVVYRCRNADCEYLFIAGITPIREIWPSKCPNPEILIPSGLVPTRTPSRA</sequence>
<feature type="domain" description="Zinc finger Ogr/Delta-type" evidence="1">
    <location>
        <begin position="11"/>
        <end position="47"/>
    </location>
</feature>
<gene>
    <name evidence="2" type="ORF">GBZ48_31595</name>
</gene>
<proteinExistence type="predicted"/>
<protein>
    <submittedName>
        <fullName evidence="2">Transcriptional regulator</fullName>
    </submittedName>
</protein>
<evidence type="ECO:0000313" key="3">
    <source>
        <dbReference type="Proteomes" id="UP000605086"/>
    </source>
</evidence>
<dbReference type="EMBL" id="WHOS01000073">
    <property type="protein sequence ID" value="NUB03761.1"/>
    <property type="molecule type" value="Genomic_DNA"/>
</dbReference>
<reference evidence="2 3" key="1">
    <citation type="submission" date="2019-10" db="EMBL/GenBank/DDBJ databases">
        <title>Genome sequence of Azospirillum melinis.</title>
        <authorList>
            <person name="Ambrosini A."/>
            <person name="Sant'Anna F.H."/>
            <person name="Cassan F.D."/>
            <person name="Souza E.M."/>
            <person name="Passaglia L.M.P."/>
        </authorList>
    </citation>
    <scope>NUCLEOTIDE SEQUENCE [LARGE SCALE GENOMIC DNA]</scope>
    <source>
        <strain evidence="2 3">TMCY0552</strain>
    </source>
</reference>